<evidence type="ECO:0000256" key="7">
    <source>
        <dbReference type="SAM" id="Phobius"/>
    </source>
</evidence>
<feature type="transmembrane region" description="Helical" evidence="7">
    <location>
        <begin position="249"/>
        <end position="269"/>
    </location>
</feature>
<dbReference type="GO" id="GO:0006820">
    <property type="term" value="P:monoatomic anion transport"/>
    <property type="evidence" value="ECO:0007669"/>
    <property type="project" value="TreeGrafter"/>
</dbReference>
<keyword evidence="9" id="KW-1185">Reference proteome</keyword>
<keyword evidence="3 7" id="KW-0812">Transmembrane</keyword>
<dbReference type="PROSITE" id="PS50850">
    <property type="entry name" value="MFS"/>
    <property type="match status" value="1"/>
</dbReference>
<accession>A0A6P7TLH1</accession>
<keyword evidence="5 7" id="KW-1133">Transmembrane helix</keyword>
<evidence type="ECO:0000256" key="3">
    <source>
        <dbReference type="ARBA" id="ARBA00022692"/>
    </source>
</evidence>
<evidence type="ECO:0000313" key="10">
    <source>
        <dbReference type="RefSeq" id="XP_029650482.2"/>
    </source>
</evidence>
<reference evidence="10" key="1">
    <citation type="submission" date="2025-08" db="UniProtKB">
        <authorList>
            <consortium name="RefSeq"/>
        </authorList>
    </citation>
    <scope>IDENTIFICATION</scope>
</reference>
<feature type="transmembrane region" description="Helical" evidence="7">
    <location>
        <begin position="58"/>
        <end position="81"/>
    </location>
</feature>
<feature type="transmembrane region" description="Helical" evidence="7">
    <location>
        <begin position="474"/>
        <end position="496"/>
    </location>
</feature>
<dbReference type="GO" id="GO:0015293">
    <property type="term" value="F:symporter activity"/>
    <property type="evidence" value="ECO:0007669"/>
    <property type="project" value="UniProtKB-KW"/>
</dbReference>
<evidence type="ECO:0000259" key="8">
    <source>
        <dbReference type="PROSITE" id="PS50850"/>
    </source>
</evidence>
<dbReference type="SUPFAM" id="SSF103473">
    <property type="entry name" value="MFS general substrate transporter"/>
    <property type="match status" value="1"/>
</dbReference>
<evidence type="ECO:0000256" key="1">
    <source>
        <dbReference type="ARBA" id="ARBA00004141"/>
    </source>
</evidence>
<feature type="transmembrane region" description="Helical" evidence="7">
    <location>
        <begin position="311"/>
        <end position="333"/>
    </location>
</feature>
<sequence length="528" mass="58212">MSPSYVSLDILDLQCTRINILSDIKHQAKLYEEIVKRNVIMSKFTEEIKRYYSCRWRLCYACGVAFLLLQTLRVDLSMAFVCMLKTHNRTTEEVNNSTNNQLCSGLENHSTNQTFEGEFEWSNSLQSNMLAGYFYGFLVTVLGGVLADKYGGKRVLGASLLSASILAILHPSLSRISGYITLVLRILTGAASGLLPPAIQSLFGRWGPPQMIGVLIGFAFAGQILGSIVGLSISGFLCDYGFDNGWGSIFYVFGGLSLVFSCVWFYVVYDNPNVHPTIIEEELSYLNKAIICENIVRIVPWKRLLLSPAVWAINVGLFTWTNISFMVLLPLYMKEALHVNTTSNGLMSSAPSIGQIIAFPLCRKFADFLRSKKYLSTRSVRILFKSFSMIISVSFLIAMGFLRCDRTILITLLLFLSGISLSFTSGGVLVNSRDIAPCYADIIYGIGNTFGSMAGSLGSVTAKALTPNGTQEEWQIVFALCAAICVSGAILFAILVRTEIQDWANLEGSGSSVYPKYTKGSKVLKVDF</sequence>
<dbReference type="FunFam" id="1.20.1250.20:FF:000423">
    <property type="entry name" value="Putative inorganic phosphate cotransporter-like Protein"/>
    <property type="match status" value="1"/>
</dbReference>
<dbReference type="FunFam" id="1.20.1250.20:FF:000003">
    <property type="entry name" value="Solute carrier family 17 member 3"/>
    <property type="match status" value="1"/>
</dbReference>
<dbReference type="InterPro" id="IPR011701">
    <property type="entry name" value="MFS"/>
</dbReference>
<organism evidence="9 10">
    <name type="scientific">Octopus sinensis</name>
    <name type="common">East Asian common octopus</name>
    <dbReference type="NCBI Taxonomy" id="2607531"/>
    <lineage>
        <taxon>Eukaryota</taxon>
        <taxon>Metazoa</taxon>
        <taxon>Spiralia</taxon>
        <taxon>Lophotrochozoa</taxon>
        <taxon>Mollusca</taxon>
        <taxon>Cephalopoda</taxon>
        <taxon>Coleoidea</taxon>
        <taxon>Octopodiformes</taxon>
        <taxon>Octopoda</taxon>
        <taxon>Incirrata</taxon>
        <taxon>Octopodidae</taxon>
        <taxon>Octopus</taxon>
    </lineage>
</organism>
<dbReference type="AlphaFoldDB" id="A0A6P7TLH1"/>
<dbReference type="InterPro" id="IPR050382">
    <property type="entry name" value="MFS_Na/Anion_cotransporter"/>
</dbReference>
<keyword evidence="2" id="KW-0813">Transport</keyword>
<feature type="transmembrane region" description="Helical" evidence="7">
    <location>
        <begin position="211"/>
        <end position="237"/>
    </location>
</feature>
<evidence type="ECO:0000313" key="9">
    <source>
        <dbReference type="Proteomes" id="UP000515154"/>
    </source>
</evidence>
<dbReference type="PANTHER" id="PTHR11662:SF399">
    <property type="entry name" value="FI19708P1-RELATED"/>
    <property type="match status" value="1"/>
</dbReference>
<dbReference type="InterPro" id="IPR036259">
    <property type="entry name" value="MFS_trans_sf"/>
</dbReference>
<feature type="transmembrane region" description="Helical" evidence="7">
    <location>
        <begin position="179"/>
        <end position="199"/>
    </location>
</feature>
<dbReference type="Gene3D" id="1.20.1250.20">
    <property type="entry name" value="MFS general substrate transporter like domains"/>
    <property type="match status" value="2"/>
</dbReference>
<feature type="domain" description="Major facilitator superfamily (MFS) profile" evidence="8">
    <location>
        <begin position="63"/>
        <end position="500"/>
    </location>
</feature>
<evidence type="ECO:0000256" key="6">
    <source>
        <dbReference type="ARBA" id="ARBA00023136"/>
    </source>
</evidence>
<feature type="transmembrane region" description="Helical" evidence="7">
    <location>
        <begin position="130"/>
        <end position="148"/>
    </location>
</feature>
<dbReference type="GO" id="GO:0016020">
    <property type="term" value="C:membrane"/>
    <property type="evidence" value="ECO:0007669"/>
    <property type="project" value="UniProtKB-SubCell"/>
</dbReference>
<dbReference type="PANTHER" id="PTHR11662">
    <property type="entry name" value="SOLUTE CARRIER FAMILY 17"/>
    <property type="match status" value="1"/>
</dbReference>
<feature type="transmembrane region" description="Helical" evidence="7">
    <location>
        <begin position="382"/>
        <end position="402"/>
    </location>
</feature>
<name>A0A6P7TLH1_9MOLL</name>
<dbReference type="InterPro" id="IPR020846">
    <property type="entry name" value="MFS_dom"/>
</dbReference>
<keyword evidence="6 7" id="KW-0472">Membrane</keyword>
<dbReference type="Proteomes" id="UP000515154">
    <property type="component" value="Linkage group LG24"/>
</dbReference>
<feature type="transmembrane region" description="Helical" evidence="7">
    <location>
        <begin position="408"/>
        <end position="430"/>
    </location>
</feature>
<dbReference type="RefSeq" id="XP_029650482.2">
    <property type="nucleotide sequence ID" value="XM_029794622.2"/>
</dbReference>
<comment type="subcellular location">
    <subcellularLocation>
        <location evidence="1">Membrane</location>
        <topology evidence="1">Multi-pass membrane protein</topology>
    </subcellularLocation>
</comment>
<feature type="transmembrane region" description="Helical" evidence="7">
    <location>
        <begin position="442"/>
        <end position="462"/>
    </location>
</feature>
<proteinExistence type="predicted"/>
<evidence type="ECO:0000256" key="4">
    <source>
        <dbReference type="ARBA" id="ARBA00022847"/>
    </source>
</evidence>
<dbReference type="KEGG" id="osn:115223899"/>
<protein>
    <submittedName>
        <fullName evidence="10">Uncharacterized transporter slc-17.2-like</fullName>
    </submittedName>
</protein>
<evidence type="ECO:0000256" key="5">
    <source>
        <dbReference type="ARBA" id="ARBA00022989"/>
    </source>
</evidence>
<evidence type="ECO:0000256" key="2">
    <source>
        <dbReference type="ARBA" id="ARBA00022448"/>
    </source>
</evidence>
<keyword evidence="4" id="KW-0769">Symport</keyword>
<gene>
    <name evidence="10" type="primary">LOC115223899</name>
</gene>
<dbReference type="Pfam" id="PF07690">
    <property type="entry name" value="MFS_1"/>
    <property type="match status" value="1"/>
</dbReference>